<dbReference type="Gene3D" id="1.10.10.1100">
    <property type="entry name" value="BFD-like [2Fe-2S]-binding domain"/>
    <property type="match status" value="1"/>
</dbReference>
<organism evidence="1 2">
    <name type="scientific">Dehalogenimonas alkenigignens</name>
    <dbReference type="NCBI Taxonomy" id="1217799"/>
    <lineage>
        <taxon>Bacteria</taxon>
        <taxon>Bacillati</taxon>
        <taxon>Chloroflexota</taxon>
        <taxon>Dehalococcoidia</taxon>
        <taxon>Dehalococcoidales</taxon>
        <taxon>Dehalococcoidaceae</taxon>
        <taxon>Dehalogenimonas</taxon>
    </lineage>
</organism>
<dbReference type="InterPro" id="IPR041854">
    <property type="entry name" value="BFD-like_2Fe2S-bd_dom_sf"/>
</dbReference>
<comment type="caution">
    <text evidence="1">The sequence shown here is derived from an EMBL/GenBank/DDBJ whole genome shotgun (WGS) entry which is preliminary data.</text>
</comment>
<proteinExistence type="predicted"/>
<dbReference type="STRING" id="1217799.DEALK_00810"/>
<dbReference type="Proteomes" id="UP000053947">
    <property type="component" value="Unassembled WGS sequence"/>
</dbReference>
<reference evidence="1 2" key="1">
    <citation type="submission" date="2015-06" db="EMBL/GenBank/DDBJ databases">
        <title>Genome sequence of the organohalide-respiring Dehalogenimonas alkenigignens type strain (IP3-3T).</title>
        <authorList>
            <person name="Key T.A."/>
            <person name="Richmond D.P."/>
            <person name="Bowman K.S."/>
            <person name="Cho Y.-J."/>
            <person name="Chun J."/>
            <person name="da Costa M.S."/>
            <person name="Rainey F.A."/>
            <person name="Moe W.M."/>
        </authorList>
    </citation>
    <scope>NUCLEOTIDE SEQUENCE [LARGE SCALE GENOMIC DNA]</scope>
    <source>
        <strain evidence="1 2">IP3-3</strain>
    </source>
</reference>
<dbReference type="AlphaFoldDB" id="A0A0W0GKU5"/>
<evidence type="ECO:0000313" key="2">
    <source>
        <dbReference type="Proteomes" id="UP000053947"/>
    </source>
</evidence>
<dbReference type="OrthoDB" id="95698at2"/>
<evidence type="ECO:0000313" key="1">
    <source>
        <dbReference type="EMBL" id="KTB49169.1"/>
    </source>
</evidence>
<dbReference type="RefSeq" id="WP_144437041.1">
    <property type="nucleotide sequence ID" value="NZ_KQ758903.1"/>
</dbReference>
<protein>
    <recommendedName>
        <fullName evidence="3">BFD-like (2Fe-2S) protein</fullName>
    </recommendedName>
</protein>
<sequence>MAPISEMTEFVCYCHQHTKADIEADLIKHHGRSSIMEKIMYHRKQGLCECDTKHPEKR</sequence>
<accession>A0A0W0GKU5</accession>
<evidence type="ECO:0008006" key="3">
    <source>
        <dbReference type="Google" id="ProtNLM"/>
    </source>
</evidence>
<gene>
    <name evidence="1" type="ORF">DEALK_00810</name>
</gene>
<name>A0A0W0GKU5_9CHLR</name>
<dbReference type="EMBL" id="LFDV01000001">
    <property type="protein sequence ID" value="KTB49169.1"/>
    <property type="molecule type" value="Genomic_DNA"/>
</dbReference>
<keyword evidence="2" id="KW-1185">Reference proteome</keyword>